<comment type="caution">
    <text evidence="8">The sequence shown here is derived from an EMBL/GenBank/DDBJ whole genome shotgun (WGS) entry which is preliminary data.</text>
</comment>
<evidence type="ECO:0000256" key="7">
    <source>
        <dbReference type="ARBA" id="ARBA00023211"/>
    </source>
</evidence>
<gene>
    <name evidence="8" type="primary">nudt19</name>
    <name evidence="8" type="ORF">Anas_01069</name>
</gene>
<dbReference type="OrthoDB" id="1695362at2759"/>
<dbReference type="GO" id="GO:0005739">
    <property type="term" value="C:mitochondrion"/>
    <property type="evidence" value="ECO:0007669"/>
    <property type="project" value="TreeGrafter"/>
</dbReference>
<evidence type="ECO:0000256" key="2">
    <source>
        <dbReference type="ARBA" id="ARBA00001946"/>
    </source>
</evidence>
<dbReference type="InterPro" id="IPR015797">
    <property type="entry name" value="NUDIX_hydrolase-like_dom_sf"/>
</dbReference>
<evidence type="ECO:0000256" key="6">
    <source>
        <dbReference type="ARBA" id="ARBA00022842"/>
    </source>
</evidence>
<comment type="cofactor">
    <cofactor evidence="1">
        <name>Mn(2+)</name>
        <dbReference type="ChEBI" id="CHEBI:29035"/>
    </cofactor>
</comment>
<dbReference type="AlphaFoldDB" id="A0A5N5SRV2"/>
<evidence type="ECO:0000256" key="3">
    <source>
        <dbReference type="ARBA" id="ARBA00005582"/>
    </source>
</evidence>
<dbReference type="Proteomes" id="UP000326759">
    <property type="component" value="Unassembled WGS sequence"/>
</dbReference>
<sequence length="255" mass="29547">MLVDIPLTCVLVMPPLFAKIKINLKMAGVYWREAASLILIGRSHLISRPLQHQMKGKPNIEQDYNILTLQRSSKSSFMPDAVVFPGGNFEKADHDPKWINLFENNGYPLHELTKLLRFDGPKIDFYSNMKEKNILPELAFRICALRETFEESGLLLANKNKETGGGFVSIFPLDQKDTEKWRSAVYNNPLEFINLFKYINAVPSIFNLFDWSVWLTPTTYEGMKRRFNTIFYTAFTDSQIPFSEHDEKEIQKLKV</sequence>
<dbReference type="InterPro" id="IPR039121">
    <property type="entry name" value="NUDT19"/>
</dbReference>
<dbReference type="PANTHER" id="PTHR12318:SF0">
    <property type="entry name" value="ACYL-COENZYME A DIPHOSPHATASE NUDT19"/>
    <property type="match status" value="1"/>
</dbReference>
<evidence type="ECO:0000256" key="4">
    <source>
        <dbReference type="ARBA" id="ARBA00022723"/>
    </source>
</evidence>
<proteinExistence type="inferred from homology"/>
<dbReference type="EMBL" id="SEYY01021066">
    <property type="protein sequence ID" value="KAB7496747.1"/>
    <property type="molecule type" value="Genomic_DNA"/>
</dbReference>
<comment type="cofactor">
    <cofactor evidence="2">
        <name>Mg(2+)</name>
        <dbReference type="ChEBI" id="CHEBI:18420"/>
    </cofactor>
</comment>
<keyword evidence="9" id="KW-1185">Reference proteome</keyword>
<dbReference type="SUPFAM" id="SSF55811">
    <property type="entry name" value="Nudix"/>
    <property type="match status" value="1"/>
</dbReference>
<keyword evidence="4" id="KW-0479">Metal-binding</keyword>
<dbReference type="GO" id="GO:0046872">
    <property type="term" value="F:metal ion binding"/>
    <property type="evidence" value="ECO:0007669"/>
    <property type="project" value="UniProtKB-KW"/>
</dbReference>
<keyword evidence="7" id="KW-0464">Manganese</keyword>
<evidence type="ECO:0000313" key="9">
    <source>
        <dbReference type="Proteomes" id="UP000326759"/>
    </source>
</evidence>
<comment type="similarity">
    <text evidence="3">Belongs to the Nudix hydrolase family.</text>
</comment>
<reference evidence="8 9" key="1">
    <citation type="journal article" date="2019" name="PLoS Biol.">
        <title>Sex chromosomes control vertical transmission of feminizing Wolbachia symbionts in an isopod.</title>
        <authorList>
            <person name="Becking T."/>
            <person name="Chebbi M.A."/>
            <person name="Giraud I."/>
            <person name="Moumen B."/>
            <person name="Laverre T."/>
            <person name="Caubet Y."/>
            <person name="Peccoud J."/>
            <person name="Gilbert C."/>
            <person name="Cordaux R."/>
        </authorList>
    </citation>
    <scope>NUCLEOTIDE SEQUENCE [LARGE SCALE GENOMIC DNA]</scope>
    <source>
        <strain evidence="8">ANa2</strain>
        <tissue evidence="8">Whole body excluding digestive tract and cuticle</tissue>
    </source>
</reference>
<organism evidence="8 9">
    <name type="scientific">Armadillidium nasatum</name>
    <dbReference type="NCBI Taxonomy" id="96803"/>
    <lineage>
        <taxon>Eukaryota</taxon>
        <taxon>Metazoa</taxon>
        <taxon>Ecdysozoa</taxon>
        <taxon>Arthropoda</taxon>
        <taxon>Crustacea</taxon>
        <taxon>Multicrustacea</taxon>
        <taxon>Malacostraca</taxon>
        <taxon>Eumalacostraca</taxon>
        <taxon>Peracarida</taxon>
        <taxon>Isopoda</taxon>
        <taxon>Oniscidea</taxon>
        <taxon>Crinocheta</taxon>
        <taxon>Armadillidiidae</taxon>
        <taxon>Armadillidium</taxon>
    </lineage>
</organism>
<evidence type="ECO:0000256" key="5">
    <source>
        <dbReference type="ARBA" id="ARBA00022801"/>
    </source>
</evidence>
<dbReference type="GO" id="GO:0016818">
    <property type="term" value="F:hydrolase activity, acting on acid anhydrides, in phosphorus-containing anhydrides"/>
    <property type="evidence" value="ECO:0007669"/>
    <property type="project" value="InterPro"/>
</dbReference>
<evidence type="ECO:0000313" key="8">
    <source>
        <dbReference type="EMBL" id="KAB7496747.1"/>
    </source>
</evidence>
<keyword evidence="5" id="KW-0378">Hydrolase</keyword>
<dbReference type="PANTHER" id="PTHR12318">
    <property type="entry name" value="TESTOSTERONE-REGULATED PROTEIN RP2"/>
    <property type="match status" value="1"/>
</dbReference>
<name>A0A5N5SRV2_9CRUS</name>
<accession>A0A5N5SRV2</accession>
<protein>
    <submittedName>
        <fullName evidence="8">Nucleoside diphosphate-linked moiety X motif 19</fullName>
    </submittedName>
</protein>
<dbReference type="CDD" id="cd18870">
    <property type="entry name" value="NUDIX_AcylCoAdiphos_Nudt19"/>
    <property type="match status" value="1"/>
</dbReference>
<evidence type="ECO:0000256" key="1">
    <source>
        <dbReference type="ARBA" id="ARBA00001936"/>
    </source>
</evidence>
<dbReference type="Gene3D" id="3.90.79.10">
    <property type="entry name" value="Nucleoside Triphosphate Pyrophosphohydrolase"/>
    <property type="match status" value="1"/>
</dbReference>
<keyword evidence="6" id="KW-0460">Magnesium</keyword>